<keyword evidence="1" id="KW-0732">Signal</keyword>
<name>A0A2T3NU66_9GAMM</name>
<organism evidence="2 3">
    <name type="scientific">Photobacterium sanctipauli</name>
    <dbReference type="NCBI Taxonomy" id="1342794"/>
    <lineage>
        <taxon>Bacteria</taxon>
        <taxon>Pseudomonadati</taxon>
        <taxon>Pseudomonadota</taxon>
        <taxon>Gammaproteobacteria</taxon>
        <taxon>Vibrionales</taxon>
        <taxon>Vibrionaceae</taxon>
        <taxon>Photobacterium</taxon>
    </lineage>
</organism>
<dbReference type="Gene3D" id="2.60.40.1890">
    <property type="entry name" value="PCu(A)C copper chaperone"/>
    <property type="match status" value="1"/>
</dbReference>
<evidence type="ECO:0000313" key="2">
    <source>
        <dbReference type="EMBL" id="PSW19814.1"/>
    </source>
</evidence>
<evidence type="ECO:0000256" key="1">
    <source>
        <dbReference type="SAM" id="SignalP"/>
    </source>
</evidence>
<dbReference type="EMBL" id="PYMA01000005">
    <property type="protein sequence ID" value="PSW19814.1"/>
    <property type="molecule type" value="Genomic_DNA"/>
</dbReference>
<dbReference type="OrthoDB" id="9796962at2"/>
<evidence type="ECO:0000313" key="3">
    <source>
        <dbReference type="Proteomes" id="UP000241771"/>
    </source>
</evidence>
<reference evidence="2 3" key="1">
    <citation type="submission" date="2018-01" db="EMBL/GenBank/DDBJ databases">
        <title>Whole genome sequencing of Histamine producing bacteria.</title>
        <authorList>
            <person name="Butler K."/>
        </authorList>
    </citation>
    <scope>NUCLEOTIDE SEQUENCE [LARGE SCALE GENOMIC DNA]</scope>
    <source>
        <strain evidence="2 3">DSM 100436</strain>
    </source>
</reference>
<keyword evidence="3" id="KW-1185">Reference proteome</keyword>
<dbReference type="PANTHER" id="PTHR36302:SF1">
    <property type="entry name" value="COPPER CHAPERONE PCU(A)C"/>
    <property type="match status" value="1"/>
</dbReference>
<gene>
    <name evidence="2" type="ORF">C9I98_10135</name>
</gene>
<dbReference type="AlphaFoldDB" id="A0A2T3NU66"/>
<comment type="caution">
    <text evidence="2">The sequence shown here is derived from an EMBL/GenBank/DDBJ whole genome shotgun (WGS) entry which is preliminary data.</text>
</comment>
<dbReference type="SUPFAM" id="SSF110087">
    <property type="entry name" value="DR1885-like metal-binding protein"/>
    <property type="match status" value="1"/>
</dbReference>
<dbReference type="Proteomes" id="UP000241771">
    <property type="component" value="Unassembled WGS sequence"/>
</dbReference>
<feature type="chain" id="PRO_5015661744" evidence="1">
    <location>
        <begin position="22"/>
        <end position="164"/>
    </location>
</feature>
<dbReference type="PANTHER" id="PTHR36302">
    <property type="entry name" value="BLR7088 PROTEIN"/>
    <property type="match status" value="1"/>
</dbReference>
<dbReference type="Pfam" id="PF04314">
    <property type="entry name" value="PCuAC"/>
    <property type="match status" value="1"/>
</dbReference>
<dbReference type="InterPro" id="IPR036182">
    <property type="entry name" value="PCuAC_sf"/>
</dbReference>
<dbReference type="InterPro" id="IPR007410">
    <property type="entry name" value="LpqE-like"/>
</dbReference>
<dbReference type="InterPro" id="IPR058248">
    <property type="entry name" value="Lxx211020-like"/>
</dbReference>
<dbReference type="RefSeq" id="WP_036816210.1">
    <property type="nucleotide sequence ID" value="NZ_JGVO01000016.1"/>
</dbReference>
<feature type="signal peptide" evidence="1">
    <location>
        <begin position="1"/>
        <end position="21"/>
    </location>
</feature>
<proteinExistence type="predicted"/>
<accession>A0A2T3NU66</accession>
<protein>
    <submittedName>
        <fullName evidence="2">Copper chaperone PCu(A)C</fullName>
    </submittedName>
</protein>
<sequence length="164" mass="18062">MKTIQTIILTAAMAISGFASAHEYKTDSLHIDHPWSKQVPPTSSVAAAFFSVMNHGDNDDVLLGASSPIAEKTELHAHIHENGMMKMREVEQIEIPAHGTQMLKPGGYHIMFFGLNEVPKLGDSFPVTLNFKQAGMVEVDVKVEEATYMPEGGHSDKEMDHSHH</sequence>